<evidence type="ECO:0000256" key="1">
    <source>
        <dbReference type="ARBA" id="ARBA00004429"/>
    </source>
</evidence>
<feature type="transmembrane region" description="Helical" evidence="18">
    <location>
        <begin position="236"/>
        <end position="262"/>
    </location>
</feature>
<evidence type="ECO:0000256" key="18">
    <source>
        <dbReference type="HAMAP-Rule" id="MF_00399"/>
    </source>
</evidence>
<dbReference type="InterPro" id="IPR022910">
    <property type="entry name" value="Thiol_diS_interchange_DbsD"/>
</dbReference>
<evidence type="ECO:0000256" key="9">
    <source>
        <dbReference type="ARBA" id="ARBA00022982"/>
    </source>
</evidence>
<evidence type="ECO:0000256" key="7">
    <source>
        <dbReference type="ARBA" id="ARBA00022729"/>
    </source>
</evidence>
<comment type="caution">
    <text evidence="20">The sequence shown here is derived from an EMBL/GenBank/DDBJ whole genome shotgun (WGS) entry which is preliminary data.</text>
</comment>
<dbReference type="Proteomes" id="UP000218332">
    <property type="component" value="Unassembled WGS sequence"/>
</dbReference>
<comment type="catalytic activity">
    <reaction evidence="17 18">
        <text>[protein]-dithiol + NADP(+) = [protein]-disulfide + NADPH + H(+)</text>
        <dbReference type="Rhea" id="RHEA:18753"/>
        <dbReference type="Rhea" id="RHEA-COMP:10593"/>
        <dbReference type="Rhea" id="RHEA-COMP:10594"/>
        <dbReference type="ChEBI" id="CHEBI:15378"/>
        <dbReference type="ChEBI" id="CHEBI:29950"/>
        <dbReference type="ChEBI" id="CHEBI:50058"/>
        <dbReference type="ChEBI" id="CHEBI:57783"/>
        <dbReference type="ChEBI" id="CHEBI:58349"/>
        <dbReference type="EC" id="1.8.1.8"/>
    </reaction>
</comment>
<feature type="disulfide bond" description="Redox-active" evidence="18">
    <location>
        <begin position="526"/>
        <end position="529"/>
    </location>
</feature>
<dbReference type="InterPro" id="IPR028250">
    <property type="entry name" value="DsbDN"/>
</dbReference>
<dbReference type="InterPro" id="IPR036929">
    <property type="entry name" value="DsbDN_sf"/>
</dbReference>
<evidence type="ECO:0000256" key="16">
    <source>
        <dbReference type="ARBA" id="ARBA00047388"/>
    </source>
</evidence>
<dbReference type="InterPro" id="IPR013766">
    <property type="entry name" value="Thioredoxin_domain"/>
</dbReference>
<evidence type="ECO:0000256" key="2">
    <source>
        <dbReference type="ARBA" id="ARBA00007241"/>
    </source>
</evidence>
<evidence type="ECO:0000256" key="12">
    <source>
        <dbReference type="ARBA" id="ARBA00023027"/>
    </source>
</evidence>
<sequence>MAHWRRPPHSLTMAQHLMALVLVALCLPVHALDLGQQKGAGDFLPVDQAFPFETTLTDSGLSLHWDVTPGHYLYQGRVQVRAPEAGVSVSAPRFSRAGEDREDPYFGQVTVFTEPATAHIDVTLPADKRETTLKVTYQGCAEAGLCYPPETRDVLYIAGDSSAPSSGSDSKAPASAGLDTATGLAALLSEQSLLVAVGLFFLLGLGLTFTPCVLPMIPIVATVVSSRNTRTTAQALTLAISYVLGMALTYAAAGAVTGLLGASFNVQAQLQQPWVLITFAAFFAVFAMAMFGLYDIQLPAALRNRLDSASRQLSGGRLAGVFGIGALSALIVSPCVSAPLAGSLLYISATQNAILGGIVLFAMALGMGVPLILVAVGGQRFLPTSGPWMMAVKALYGWLLLGVAVWLLERLLPGWTTLLLWGALLIGIALHLGTLEPAATGWPRFRKGVGVVVLLYAVSLFAGGLAGASDPFRPLAPFTATPPVGDPASGTSQFETIEQPAALQQALHEAAQQDQPVMLEFYADWCITCKTMERNVFSRASVRQALTPYRLLRIDVTDNTPAQQALLEELGLFGPPAILFHDASGRELSQFRVLGDMGREAFLDHLAALPVRERS</sequence>
<dbReference type="GO" id="GO:0017004">
    <property type="term" value="P:cytochrome complex assembly"/>
    <property type="evidence" value="ECO:0007669"/>
    <property type="project" value="UniProtKB-UniRule"/>
</dbReference>
<dbReference type="RefSeq" id="WP_095610194.1">
    <property type="nucleotide sequence ID" value="NZ_NMPM01000015.1"/>
</dbReference>
<organism evidence="20 22">
    <name type="scientific">Tamilnaduibacter salinus</name>
    <dbReference type="NCBI Taxonomy" id="1484056"/>
    <lineage>
        <taxon>Bacteria</taxon>
        <taxon>Pseudomonadati</taxon>
        <taxon>Pseudomonadota</taxon>
        <taxon>Gammaproteobacteria</taxon>
        <taxon>Pseudomonadales</taxon>
        <taxon>Marinobacteraceae</taxon>
        <taxon>Tamilnaduibacter</taxon>
    </lineage>
</organism>
<evidence type="ECO:0000313" key="22">
    <source>
        <dbReference type="Proteomes" id="UP000218332"/>
    </source>
</evidence>
<evidence type="ECO:0000256" key="17">
    <source>
        <dbReference type="ARBA" id="ARBA00047804"/>
    </source>
</evidence>
<dbReference type="PANTHER" id="PTHR32234">
    <property type="entry name" value="THIOL:DISULFIDE INTERCHANGE PROTEIN DSBD"/>
    <property type="match status" value="1"/>
</dbReference>
<dbReference type="Gene3D" id="2.60.40.1250">
    <property type="entry name" value="Thiol:disulfide interchange protein DsbD, N-terminal domain"/>
    <property type="match status" value="1"/>
</dbReference>
<keyword evidence="14 18" id="KW-1015">Disulfide bond</keyword>
<dbReference type="CDD" id="cd02953">
    <property type="entry name" value="DsbDgamma"/>
    <property type="match status" value="1"/>
</dbReference>
<evidence type="ECO:0000256" key="4">
    <source>
        <dbReference type="ARBA" id="ARBA00022475"/>
    </source>
</evidence>
<feature type="transmembrane region" description="Helical" evidence="18">
    <location>
        <begin position="274"/>
        <end position="296"/>
    </location>
</feature>
<keyword evidence="3 18" id="KW-0813">Transport</keyword>
<evidence type="ECO:0000256" key="13">
    <source>
        <dbReference type="ARBA" id="ARBA00023136"/>
    </source>
</evidence>
<dbReference type="GO" id="GO:0009055">
    <property type="term" value="F:electron transfer activity"/>
    <property type="evidence" value="ECO:0007669"/>
    <property type="project" value="UniProtKB-UniRule"/>
</dbReference>
<dbReference type="EMBL" id="NMPM01000015">
    <property type="protein sequence ID" value="PAV26750.1"/>
    <property type="molecule type" value="Genomic_DNA"/>
</dbReference>
<dbReference type="Pfam" id="PF11412">
    <property type="entry name" value="DsbD_N"/>
    <property type="match status" value="1"/>
</dbReference>
<dbReference type="InterPro" id="IPR036249">
    <property type="entry name" value="Thioredoxin-like_sf"/>
</dbReference>
<name>A0A2A2I6J7_9GAMM</name>
<evidence type="ECO:0000256" key="14">
    <source>
        <dbReference type="ARBA" id="ARBA00023157"/>
    </source>
</evidence>
<dbReference type="NCBIfam" id="NF001419">
    <property type="entry name" value="PRK00293.1"/>
    <property type="match status" value="1"/>
</dbReference>
<evidence type="ECO:0000259" key="19">
    <source>
        <dbReference type="PROSITE" id="PS51352"/>
    </source>
</evidence>
<protein>
    <recommendedName>
        <fullName evidence="18">Thiol:disulfide interchange protein DsbD</fullName>
        <ecNumber evidence="18">1.8.1.8</ecNumber>
    </recommendedName>
    <alternativeName>
        <fullName evidence="18">Protein-disulfide reductase</fullName>
        <shortName evidence="18">Disulfide reductase</shortName>
    </alternativeName>
</protein>
<proteinExistence type="inferred from homology"/>
<keyword evidence="8 18" id="KW-0201">Cytochrome c-type biogenesis</keyword>
<dbReference type="Pfam" id="PF13899">
    <property type="entry name" value="Thioredoxin_7"/>
    <property type="match status" value="1"/>
</dbReference>
<reference evidence="20 22" key="1">
    <citation type="submission" date="2017-07" db="EMBL/GenBank/DDBJ databases">
        <title>Tamlnaduibacter salinus (Mi-7) genome sequencing.</title>
        <authorList>
            <person name="Verma A."/>
            <person name="Krishnamurthi S."/>
        </authorList>
    </citation>
    <scope>NUCLEOTIDE SEQUENCE [LARGE SCALE GENOMIC DNA]</scope>
    <source>
        <strain evidence="20 22">Mi-7</strain>
    </source>
</reference>
<dbReference type="PANTHER" id="PTHR32234:SF0">
    <property type="entry name" value="THIOL:DISULFIDE INTERCHANGE PROTEIN DSBD"/>
    <property type="match status" value="1"/>
</dbReference>
<dbReference type="SUPFAM" id="SSF52833">
    <property type="entry name" value="Thioredoxin-like"/>
    <property type="match status" value="1"/>
</dbReference>
<dbReference type="EMBL" id="QEKQ01000007">
    <property type="protein sequence ID" value="PVY75361.1"/>
    <property type="molecule type" value="Genomic_DNA"/>
</dbReference>
<keyword evidence="22" id="KW-1185">Reference proteome</keyword>
<evidence type="ECO:0000256" key="8">
    <source>
        <dbReference type="ARBA" id="ARBA00022748"/>
    </source>
</evidence>
<dbReference type="InterPro" id="IPR003834">
    <property type="entry name" value="Cyt_c_assmbl_TM_dom"/>
</dbReference>
<dbReference type="GO" id="GO:0045454">
    <property type="term" value="P:cell redox homeostasis"/>
    <property type="evidence" value="ECO:0007669"/>
    <property type="project" value="TreeGrafter"/>
</dbReference>
<feature type="transmembrane region" description="Helical" evidence="18">
    <location>
        <begin position="317"/>
        <end position="347"/>
    </location>
</feature>
<dbReference type="GO" id="GO:0005886">
    <property type="term" value="C:plasma membrane"/>
    <property type="evidence" value="ECO:0007669"/>
    <property type="project" value="UniProtKB-SubCell"/>
</dbReference>
<dbReference type="EC" id="1.8.1.8" evidence="18"/>
<feature type="disulfide bond" description="Redox-active" evidence="18">
    <location>
        <begin position="140"/>
        <end position="146"/>
    </location>
</feature>
<dbReference type="PROSITE" id="PS51352">
    <property type="entry name" value="THIOREDOXIN_2"/>
    <property type="match status" value="1"/>
</dbReference>
<dbReference type="SUPFAM" id="SSF74863">
    <property type="entry name" value="Thiol:disulfide interchange protein DsbD, N-terminal domain (DsbD-alpha)"/>
    <property type="match status" value="1"/>
</dbReference>
<keyword evidence="13 18" id="KW-0472">Membrane</keyword>
<feature type="transmembrane region" description="Helical" evidence="18">
    <location>
        <begin position="388"/>
        <end position="408"/>
    </location>
</feature>
<feature type="transmembrane region" description="Helical" evidence="18">
    <location>
        <begin position="447"/>
        <end position="468"/>
    </location>
</feature>
<comment type="function">
    <text evidence="18">Required to facilitate the formation of correct disulfide bonds in some periplasmic proteins and for the assembly of the periplasmic c-type cytochromes. Acts by transferring electrons from cytoplasmic thioredoxin to the periplasm. This transfer involves a cascade of disulfide bond formation and reduction steps.</text>
</comment>
<comment type="subcellular location">
    <subcellularLocation>
        <location evidence="1 18">Cell inner membrane</location>
        <topology evidence="1 18">Multi-pass membrane protein</topology>
    </subcellularLocation>
</comment>
<keyword evidence="10 18" id="KW-1133">Transmembrane helix</keyword>
<evidence type="ECO:0000313" key="20">
    <source>
        <dbReference type="EMBL" id="PAV26750.1"/>
    </source>
</evidence>
<comment type="catalytic activity">
    <reaction evidence="16 18">
        <text>[protein]-dithiol + NAD(+) = [protein]-disulfide + NADH + H(+)</text>
        <dbReference type="Rhea" id="RHEA:18749"/>
        <dbReference type="Rhea" id="RHEA-COMP:10593"/>
        <dbReference type="Rhea" id="RHEA-COMP:10594"/>
        <dbReference type="ChEBI" id="CHEBI:15378"/>
        <dbReference type="ChEBI" id="CHEBI:29950"/>
        <dbReference type="ChEBI" id="CHEBI:50058"/>
        <dbReference type="ChEBI" id="CHEBI:57540"/>
        <dbReference type="ChEBI" id="CHEBI:57945"/>
        <dbReference type="EC" id="1.8.1.8"/>
    </reaction>
</comment>
<dbReference type="InterPro" id="IPR035671">
    <property type="entry name" value="DsbD_gamma"/>
</dbReference>
<evidence type="ECO:0000256" key="3">
    <source>
        <dbReference type="ARBA" id="ARBA00022448"/>
    </source>
</evidence>
<keyword evidence="4 18" id="KW-1003">Cell membrane</keyword>
<dbReference type="GO" id="GO:0047134">
    <property type="term" value="F:protein-disulfide reductase [NAD(P)H] activity"/>
    <property type="evidence" value="ECO:0007669"/>
    <property type="project" value="UniProtKB-UniRule"/>
</dbReference>
<evidence type="ECO:0000256" key="11">
    <source>
        <dbReference type="ARBA" id="ARBA00023002"/>
    </source>
</evidence>
<dbReference type="HAMAP" id="MF_00399">
    <property type="entry name" value="DbsD"/>
    <property type="match status" value="1"/>
</dbReference>
<reference evidence="21 23" key="2">
    <citation type="submission" date="2018-04" db="EMBL/GenBank/DDBJ databases">
        <title>Genomic Encyclopedia of Type Strains, Phase IV (KMG-IV): sequencing the most valuable type-strain genomes for metagenomic binning, comparative biology and taxonomic classification.</title>
        <authorList>
            <person name="Goeker M."/>
        </authorList>
    </citation>
    <scope>NUCLEOTIDE SEQUENCE [LARGE SCALE GENOMIC DNA]</scope>
    <source>
        <strain evidence="21 23">DSM 28688</strain>
    </source>
</reference>
<accession>A0A2A2I6J7</accession>
<evidence type="ECO:0000256" key="6">
    <source>
        <dbReference type="ARBA" id="ARBA00022692"/>
    </source>
</evidence>
<evidence type="ECO:0000256" key="5">
    <source>
        <dbReference type="ARBA" id="ARBA00022519"/>
    </source>
</evidence>
<evidence type="ECO:0000256" key="10">
    <source>
        <dbReference type="ARBA" id="ARBA00022989"/>
    </source>
</evidence>
<feature type="transmembrane region" description="Helical" evidence="18">
    <location>
        <begin position="193"/>
        <end position="224"/>
    </location>
</feature>
<feature type="domain" description="Thioredoxin" evidence="19">
    <location>
        <begin position="469"/>
        <end position="611"/>
    </location>
</feature>
<keyword evidence="11 18" id="KW-0560">Oxidoreductase</keyword>
<keyword evidence="5 18" id="KW-0997">Cell inner membrane</keyword>
<dbReference type="Pfam" id="PF02683">
    <property type="entry name" value="DsbD_TM"/>
    <property type="match status" value="1"/>
</dbReference>
<keyword evidence="7" id="KW-0732">Signal</keyword>
<evidence type="ECO:0000313" key="23">
    <source>
        <dbReference type="Proteomes" id="UP000245887"/>
    </source>
</evidence>
<keyword evidence="9 18" id="KW-0249">Electron transport</keyword>
<evidence type="ECO:0000256" key="15">
    <source>
        <dbReference type="ARBA" id="ARBA00023284"/>
    </source>
</evidence>
<comment type="similarity">
    <text evidence="2 18">Belongs to the thioredoxin family. DsbD subfamily.</text>
</comment>
<dbReference type="Gene3D" id="3.40.30.10">
    <property type="entry name" value="Glutaredoxin"/>
    <property type="match status" value="1"/>
</dbReference>
<dbReference type="AlphaFoldDB" id="A0A2A2I6J7"/>
<keyword evidence="12 18" id="KW-0520">NAD</keyword>
<dbReference type="Proteomes" id="UP000245887">
    <property type="component" value="Unassembled WGS sequence"/>
</dbReference>
<evidence type="ECO:0000313" key="21">
    <source>
        <dbReference type="EMBL" id="PVY75361.1"/>
    </source>
</evidence>
<comment type="caution">
    <text evidence="18">Lacks conserved residue(s) required for the propagation of feature annotation.</text>
</comment>
<keyword evidence="15 18" id="KW-0676">Redox-active center</keyword>
<dbReference type="OrthoDB" id="9811036at2"/>
<feature type="transmembrane region" description="Helical" evidence="18">
    <location>
        <begin position="414"/>
        <end position="435"/>
    </location>
</feature>
<gene>
    <name evidence="18" type="primary">dsbD</name>
    <name evidence="21" type="ORF">C8D92_10778</name>
    <name evidence="20" type="ORF">CF392_04080</name>
</gene>
<feature type="transmembrane region" description="Helical" evidence="18">
    <location>
        <begin position="353"/>
        <end position="376"/>
    </location>
</feature>
<keyword evidence="6 18" id="KW-0812">Transmembrane</keyword>